<feature type="compositionally biased region" description="Low complexity" evidence="2">
    <location>
        <begin position="282"/>
        <end position="320"/>
    </location>
</feature>
<feature type="compositionally biased region" description="Low complexity" evidence="2">
    <location>
        <begin position="545"/>
        <end position="563"/>
    </location>
</feature>
<dbReference type="Proteomes" id="UP000612055">
    <property type="component" value="Unassembled WGS sequence"/>
</dbReference>
<evidence type="ECO:0000313" key="4">
    <source>
        <dbReference type="EMBL" id="KAG2497989.1"/>
    </source>
</evidence>
<sequence>MPTLFCSFAEDYAQLAPAAALSSAALTWIHTELSQHGCSGPTRVWLGRYTLPSTTIATTAQNGPPPCPASQRGLDAATLATSEGQCLATALVVDLDLDPNVDGAKAACWAAFPCDALPDAAAPFLCSAPSASAVQQMGKGVNLTDLVSQTQMTGQVGITQLLAQSPPPPSIAAGQPAAGDGATGAEADCDMSKEEGCGWKAGEPFLGFYAMFGGNVLVGGPPPPRAPPRSLAAPPAKANKFAGWNLVIIIAVSAGGAVLLAAIVALTVVFWPRGDKGQAAGAKAAEAAGADDPAGTRSASAAEEGSPSSSTPETSSPHSSILGLRPAPPRASLPGSPRNRGHRVRTPSNAPLATAALPRSPSRGPVLVPTANGFALEERLGLAQDEVLVQAPGHPHLEPADNQAGPNGSSLGGGSRREGLQGSRASTRPHASPGAPARHSQARAATGSSAALGTNPTVTMPARSGTWASPQQAEDAGAGTDVHLPPRTWDQQHVPPSPPSSSSASASSPGPHRQHSSGADRHTRSHTRSRTGTPGRPLHGGAGGTATARDSSSTSTSQYSASGREPHSDLNHSRHGPLLAKVAACTNWYELRVLLLSSASASGAVMADDVGAEVVLSVLRRLGDVARYDMRPAEAADLGAFLSRWLLQHSAALGGMGPYELTSCMRSLAKLARALPEPPGPWVMAWFAAAQPYLSAGRFRPKDLTLSVWAFSRLQLRLPQAAIQRLLAAAEPHLHAFNAQDLSLLALALSTLQQRLDSSEQSSSARAPAAAAAAASPRAAAAASASGAGGGGGPPLAAQRALPPCLIPSSAWRDQLLARCGEVVPSGSANAQALANLLHGLVRTRGLDPPDWLLSDICTALYGHLPDCNPQGLANVLSALAARRFLPDEGWVERFLTESAARMAGAGASASASAAAAEDGADGGEEGAAGGASAGGSSSARGWRPGRAGGGVGLCNADDLAHLAAAAAALELAPPRWWTARLHAAMEAAMPRASARQLAQMLQGAAALYRSSVGASAGPGSGAATAGSGTAGPVRPPRSLLLAWHSAADAALPSFNTLDAAHSLWALAVLGERPPAAWLQRLLVLARPSLASTPPPELALLLWSLGALGFRPTWAWLADAVDAAEPNLQRMGPQDLAMLTSALVRLGGRTGAGWAAAVLAAVRPWLGTMPMRPLAQTAWALRRLRVQPPPEWLAGATETAAERWRGEAAEAGAAAGVAEEVEEEARGAGGRAARLRPMTTLLWVLSRWLGPERPLRRSRRSRLAASTAAFRLAAMPPPPPAVAKQPAPGLEPAPQTQADLGSGTGQPAAVAAAAPAAVRSPSASTSSCDDVSLQAPPLRPQPRVPTPPADSDAGARPALFQPPARPAPGLGSPPQEHAQLDGPQGSDPATAPARRPRLCRVTARMLRRRKAARPGSLVASLGDDALAAAKLRRRLAAPLLAAAMDATAPLLPAATAQDLALMLAAAASLRGSATSAAAARPRWVRAVLAASEAQLASGHVTAHGLCLVARGLAAMRVAVGPSWAAAAAAAAAHHLAGPMPAAEKVTLLRRLYALRVAESDAAAGVQTSAAASAAGAAPRRRWRGPPARRVWGALLASTLEGMRWGSGAAEALLRAQVEVLKARVRLRRIANALAEARPSSRSGAAAAAIAAAERRAEAVATLAAAAAAAGPGAGGAPSVAVATEELRAFVAAAAQATAAAAMAAAEADPDAEENAAAQRRPVWRRRARVPPVPEAQRAWVWARARRTLASQLGDASPQVVVQLAELLAQHLTEAAEPPPPSPSAATALGGAALGAGPGAGPEPVEVAGNASGAGRVRLQSVLWLAERTETAWRRLDSRGRAKAARAWRQIVAALEGAGPAGGAARAEVEARLPQRRWAEAGRGRGRGRARQEKKL</sequence>
<feature type="compositionally biased region" description="Polar residues" evidence="2">
    <location>
        <begin position="446"/>
        <end position="458"/>
    </location>
</feature>
<protein>
    <submittedName>
        <fullName evidence="4">Uncharacterized protein</fullName>
    </submittedName>
</protein>
<feature type="region of interest" description="Disordered" evidence="2">
    <location>
        <begin position="1270"/>
        <end position="1397"/>
    </location>
</feature>
<evidence type="ECO:0000313" key="5">
    <source>
        <dbReference type="Proteomes" id="UP000612055"/>
    </source>
</evidence>
<feature type="transmembrane region" description="Helical" evidence="3">
    <location>
        <begin position="246"/>
        <end position="271"/>
    </location>
</feature>
<comment type="caution">
    <text evidence="4">The sequence shown here is derived from an EMBL/GenBank/DDBJ whole genome shotgun (WGS) entry which is preliminary data.</text>
</comment>
<feature type="compositionally biased region" description="Low complexity" evidence="2">
    <location>
        <begin position="177"/>
        <end position="186"/>
    </location>
</feature>
<proteinExistence type="predicted"/>
<keyword evidence="1" id="KW-0945">Host-virus interaction</keyword>
<feature type="region of interest" description="Disordered" evidence="2">
    <location>
        <begin position="282"/>
        <end position="364"/>
    </location>
</feature>
<evidence type="ECO:0000256" key="1">
    <source>
        <dbReference type="ARBA" id="ARBA00022581"/>
    </source>
</evidence>
<feature type="compositionally biased region" description="Pro residues" evidence="2">
    <location>
        <begin position="1337"/>
        <end position="1348"/>
    </location>
</feature>
<keyword evidence="3" id="KW-0472">Membrane</keyword>
<feature type="compositionally biased region" description="Low complexity" evidence="2">
    <location>
        <begin position="1307"/>
        <end position="1327"/>
    </location>
</feature>
<evidence type="ECO:0000256" key="2">
    <source>
        <dbReference type="SAM" id="MobiDB-lite"/>
    </source>
</evidence>
<name>A0A835YHZ3_9CHLO</name>
<feature type="region of interest" description="Disordered" evidence="2">
    <location>
        <begin position="1773"/>
        <end position="1808"/>
    </location>
</feature>
<keyword evidence="3" id="KW-1133">Transmembrane helix</keyword>
<organism evidence="4 5">
    <name type="scientific">Edaphochlamys debaryana</name>
    <dbReference type="NCBI Taxonomy" id="47281"/>
    <lineage>
        <taxon>Eukaryota</taxon>
        <taxon>Viridiplantae</taxon>
        <taxon>Chlorophyta</taxon>
        <taxon>core chlorophytes</taxon>
        <taxon>Chlorophyceae</taxon>
        <taxon>CS clade</taxon>
        <taxon>Chlamydomonadales</taxon>
        <taxon>Chlamydomonadales incertae sedis</taxon>
        <taxon>Edaphochlamys</taxon>
    </lineage>
</organism>
<dbReference type="OrthoDB" id="552017at2759"/>
<keyword evidence="3" id="KW-0812">Transmembrane</keyword>
<gene>
    <name evidence="4" type="ORF">HYH03_004248</name>
</gene>
<feature type="compositionally biased region" description="Basic and acidic residues" evidence="2">
    <location>
        <begin position="1866"/>
        <end position="1882"/>
    </location>
</feature>
<feature type="region of interest" description="Disordered" evidence="2">
    <location>
        <begin position="916"/>
        <end position="943"/>
    </location>
</feature>
<evidence type="ECO:0000256" key="3">
    <source>
        <dbReference type="SAM" id="Phobius"/>
    </source>
</evidence>
<dbReference type="PANTHER" id="PTHR13037:SF24">
    <property type="entry name" value="POLYCOMB PROTEIN PCL-RELATED"/>
    <property type="match status" value="1"/>
</dbReference>
<dbReference type="EMBL" id="JAEHOE010000012">
    <property type="protein sequence ID" value="KAG2497989.1"/>
    <property type="molecule type" value="Genomic_DNA"/>
</dbReference>
<feature type="compositionally biased region" description="Low complexity" evidence="2">
    <location>
        <begin position="500"/>
        <end position="509"/>
    </location>
</feature>
<dbReference type="PANTHER" id="PTHR13037">
    <property type="entry name" value="FORMIN"/>
    <property type="match status" value="1"/>
</dbReference>
<feature type="region of interest" description="Disordered" evidence="2">
    <location>
        <begin position="1858"/>
        <end position="1895"/>
    </location>
</feature>
<reference evidence="4" key="1">
    <citation type="journal article" date="2020" name="bioRxiv">
        <title>Comparative genomics of Chlamydomonas.</title>
        <authorList>
            <person name="Craig R.J."/>
            <person name="Hasan A.R."/>
            <person name="Ness R.W."/>
            <person name="Keightley P.D."/>
        </authorList>
    </citation>
    <scope>NUCLEOTIDE SEQUENCE</scope>
    <source>
        <strain evidence="4">CCAP 11/70</strain>
    </source>
</reference>
<accession>A0A835YHZ3</accession>
<feature type="region of interest" description="Disordered" evidence="2">
    <location>
        <begin position="393"/>
        <end position="573"/>
    </location>
</feature>
<keyword evidence="5" id="KW-1185">Reference proteome</keyword>
<feature type="region of interest" description="Disordered" evidence="2">
    <location>
        <begin position="163"/>
        <end position="189"/>
    </location>
</feature>